<dbReference type="CDD" id="cd03784">
    <property type="entry name" value="GT1_Gtf-like"/>
    <property type="match status" value="1"/>
</dbReference>
<sequence length="467" mass="52377">MATASSPHFVLFPFMSQGHTIPLLYLARFLRQRLVNLTIFSTPANSPEIRTPLPDTDISIINLPFPKDIAGLPPGVENTDKLPSLSSFLEFANATKFIQPHFEEALEKLQHVSCIISDSFLPWTEESAAKLCIPRLVFNGINNFSMTMYYIIAQEQPNAQVCSDDETFLIQNFPNLNLTVNDIEPPVCELGSKSALIDFVAKQAIAMSKGRGLIVNSFYELEQSFNDYWNQKFGPRAWCVGPLCLGKPKKSQTLQKPTWVEWLDEKLAMQQAVLYVAFGTQADISLEQLHEIALGLEQSKVSFMWVPRSRHQDFPDRFEERVKDRGLIVKEWVDQMEILQHDSIQGFLSHCGWNSVLESICASVPILALPLIAEQHLNARLVVEVIGVGLRISPSNGSVRGFVKSEEVEKMVKELMHGEKGAEARKKVEEVGVAASRATEEGGSSWCTLNQLIEEVCRKDVESPICK</sequence>
<keyword evidence="6" id="KW-1185">Reference proteome</keyword>
<dbReference type="GO" id="GO:0035251">
    <property type="term" value="F:UDP-glucosyltransferase activity"/>
    <property type="evidence" value="ECO:0007669"/>
    <property type="project" value="TreeGrafter"/>
</dbReference>
<reference evidence="5" key="1">
    <citation type="submission" date="2022-12" db="EMBL/GenBank/DDBJ databases">
        <title>Draft genome assemblies for two species of Escallonia (Escalloniales).</title>
        <authorList>
            <person name="Chanderbali A."/>
            <person name="Dervinis C."/>
            <person name="Anghel I."/>
            <person name="Soltis D."/>
            <person name="Soltis P."/>
            <person name="Zapata F."/>
        </authorList>
    </citation>
    <scope>NUCLEOTIDE SEQUENCE</scope>
    <source>
        <strain evidence="5">UCBG64.0493</strain>
        <tissue evidence="5">Leaf</tissue>
    </source>
</reference>
<gene>
    <name evidence="5" type="ORF">RJ639_003904</name>
</gene>
<comment type="similarity">
    <text evidence="1 3">Belongs to the UDP-glycosyltransferase family.</text>
</comment>
<evidence type="ECO:0000256" key="2">
    <source>
        <dbReference type="ARBA" id="ARBA00022679"/>
    </source>
</evidence>
<dbReference type="Gene3D" id="3.40.50.2000">
    <property type="entry name" value="Glycogen Phosphorylase B"/>
    <property type="match status" value="2"/>
</dbReference>
<accession>A0AA88W289</accession>
<dbReference type="InterPro" id="IPR035595">
    <property type="entry name" value="UDP_glycos_trans_CS"/>
</dbReference>
<protein>
    <recommendedName>
        <fullName evidence="4">Glycosyltransferase</fullName>
        <ecNumber evidence="4">2.4.1.-</ecNumber>
    </recommendedName>
</protein>
<dbReference type="Proteomes" id="UP001188597">
    <property type="component" value="Unassembled WGS sequence"/>
</dbReference>
<evidence type="ECO:0000256" key="3">
    <source>
        <dbReference type="RuleBase" id="RU003718"/>
    </source>
</evidence>
<dbReference type="PANTHER" id="PTHR48047">
    <property type="entry name" value="GLYCOSYLTRANSFERASE"/>
    <property type="match status" value="1"/>
</dbReference>
<dbReference type="EMBL" id="JAVXUP010000930">
    <property type="protein sequence ID" value="KAK3018547.1"/>
    <property type="molecule type" value="Genomic_DNA"/>
</dbReference>
<evidence type="ECO:0000256" key="1">
    <source>
        <dbReference type="ARBA" id="ARBA00009995"/>
    </source>
</evidence>
<dbReference type="FunFam" id="3.40.50.2000:FF:000107">
    <property type="entry name" value="Glycosyltransferase"/>
    <property type="match status" value="1"/>
</dbReference>
<dbReference type="InterPro" id="IPR002213">
    <property type="entry name" value="UDP_glucos_trans"/>
</dbReference>
<keyword evidence="2 3" id="KW-0808">Transferase</keyword>
<dbReference type="AlphaFoldDB" id="A0AA88W289"/>
<dbReference type="SUPFAM" id="SSF53756">
    <property type="entry name" value="UDP-Glycosyltransferase/glycogen phosphorylase"/>
    <property type="match status" value="1"/>
</dbReference>
<keyword evidence="3" id="KW-0328">Glycosyltransferase</keyword>
<dbReference type="PANTHER" id="PTHR48047:SF227">
    <property type="entry name" value="GLYCOSYLTRANSFERASE"/>
    <property type="match status" value="1"/>
</dbReference>
<comment type="caution">
    <text evidence="5">The sequence shown here is derived from an EMBL/GenBank/DDBJ whole genome shotgun (WGS) entry which is preliminary data.</text>
</comment>
<proteinExistence type="inferred from homology"/>
<evidence type="ECO:0000256" key="4">
    <source>
        <dbReference type="RuleBase" id="RU362057"/>
    </source>
</evidence>
<dbReference type="EC" id="2.4.1.-" evidence="4"/>
<dbReference type="Pfam" id="PF00201">
    <property type="entry name" value="UDPGT"/>
    <property type="match status" value="1"/>
</dbReference>
<evidence type="ECO:0000313" key="6">
    <source>
        <dbReference type="Proteomes" id="UP001188597"/>
    </source>
</evidence>
<evidence type="ECO:0000313" key="5">
    <source>
        <dbReference type="EMBL" id="KAK3018547.1"/>
    </source>
</evidence>
<organism evidence="5 6">
    <name type="scientific">Escallonia herrerae</name>
    <dbReference type="NCBI Taxonomy" id="1293975"/>
    <lineage>
        <taxon>Eukaryota</taxon>
        <taxon>Viridiplantae</taxon>
        <taxon>Streptophyta</taxon>
        <taxon>Embryophyta</taxon>
        <taxon>Tracheophyta</taxon>
        <taxon>Spermatophyta</taxon>
        <taxon>Magnoliopsida</taxon>
        <taxon>eudicotyledons</taxon>
        <taxon>Gunneridae</taxon>
        <taxon>Pentapetalae</taxon>
        <taxon>asterids</taxon>
        <taxon>campanulids</taxon>
        <taxon>Escalloniales</taxon>
        <taxon>Escalloniaceae</taxon>
        <taxon>Escallonia</taxon>
    </lineage>
</organism>
<name>A0AA88W289_9ASTE</name>
<dbReference type="PROSITE" id="PS00375">
    <property type="entry name" value="UDPGT"/>
    <property type="match status" value="1"/>
</dbReference>